<sequence>MYDSEYSRENQNSSEFSEFDANKHGVPRATQLRDVNEELLKENTVLRSQFEDAIKITDQLEELHTQNRDLLATVRTLRTEKDDLEHRLEISLQSCKEMQAKLNEEKKSCTTIRGTDLNTMNKEIEKIKAQSKAQLDQIYDQLEKSKQATERESVEKRLLASKLDHILEDSQRYFQHQFNNIDEFMCFLATPPVVQEANNTQPAGQAQNVQIRALGVEPQNGKLEKKVKNLKNKLKAAAAANSSMEDQIKRITQDSKGEQNRLRSQIKQIQGELSSVREQKQQAENQLNYQIQALQQKNSSLQKKVDQLNDQIRNQSADLKQARKQIVLAGSTILPQPTNFNDSDSSAPASVKPTTTIIHQPVDNYSDDALQHTQDLVDQVQLLTRKRDDLIRQLQSQEKRLNSLSIEIEKQKADNSALQRVHESDKAEIESLRNALHTMETTEKEIQNKSKATKEPSSRILKLQKALDQEKQRVFQLQNNESKQKSTIEDLEAQLRLAKQGLQDAENETRKAQSELSDVRRQIECTTPPTAEDLLPPCVWHCEDFDPTLSSAIVRIANNAALQPVSKLQNCFKTIRKHYAKQIQARDEALDQAFTENQTLSNAFNQFLVDASIALNDNALTLQDFFGNNAGQKIVDQVTSIRANLANLRHQYDTLKGFITVFNNSLGEYTIEPTDTVKQIQEIRAVIEAQKAAISARSKKIHELKAIVRQTAATLKSKEVDYENQVHDLQDTVKELQCHTTALQTEKRQLKSDNENLTQQLQQATQEREQLESTIVQDDVHNTSMIDDFAKTESQLKDTIKSKESQIRQLRQSVESYENEVNKQKSLITSLKAARKQRDIEYADLQRVLNDHDQAAVERLETERKNITASFESAVNELKEQCEKHRSDVQKMAVQVSETELKNSQICQEIAQCRKERRKMEVELNGMRGQIERERKLMESTIRAQKVAAESQYNSKLEEQRTKAEVEKRRLFALGADAFRSFFNPSEQIDERSFRTVLERARDTISKLSKSDVAIRRMLGAGEQQTTQDAVAQLLMAKGVTA</sequence>
<organism evidence="3 4">
    <name type="scientific">Tritrichomonas musculus</name>
    <dbReference type="NCBI Taxonomy" id="1915356"/>
    <lineage>
        <taxon>Eukaryota</taxon>
        <taxon>Metamonada</taxon>
        <taxon>Parabasalia</taxon>
        <taxon>Tritrichomonadida</taxon>
        <taxon>Tritrichomonadidae</taxon>
        <taxon>Tritrichomonas</taxon>
    </lineage>
</organism>
<dbReference type="PANTHER" id="PTHR43941:SF1">
    <property type="entry name" value="STRUCTURAL MAINTENANCE OF CHROMOSOMES PROTEIN 2"/>
    <property type="match status" value="1"/>
</dbReference>
<feature type="coiled-coil region" evidence="1">
    <location>
        <begin position="712"/>
        <end position="930"/>
    </location>
</feature>
<evidence type="ECO:0000256" key="2">
    <source>
        <dbReference type="SAM" id="MobiDB-lite"/>
    </source>
</evidence>
<proteinExistence type="predicted"/>
<evidence type="ECO:0000256" key="1">
    <source>
        <dbReference type="SAM" id="Coils"/>
    </source>
</evidence>
<reference evidence="3 4" key="1">
    <citation type="submission" date="2024-04" db="EMBL/GenBank/DDBJ databases">
        <title>Tritrichomonas musculus Genome.</title>
        <authorList>
            <person name="Alves-Ferreira E."/>
            <person name="Grigg M."/>
            <person name="Lorenzi H."/>
            <person name="Galac M."/>
        </authorList>
    </citation>
    <scope>NUCLEOTIDE SEQUENCE [LARGE SCALE GENOMIC DNA]</scope>
    <source>
        <strain evidence="3 4">EAF2021</strain>
    </source>
</reference>
<gene>
    <name evidence="3" type="ORF">M9Y10_042103</name>
</gene>
<evidence type="ECO:0000313" key="4">
    <source>
        <dbReference type="Proteomes" id="UP001470230"/>
    </source>
</evidence>
<dbReference type="EMBL" id="JAPFFF010000007">
    <property type="protein sequence ID" value="KAK8886637.1"/>
    <property type="molecule type" value="Genomic_DNA"/>
</dbReference>
<accession>A0ABR2K813</accession>
<name>A0ABR2K813_9EUKA</name>
<feature type="region of interest" description="Disordered" evidence="2">
    <location>
        <begin position="1"/>
        <end position="30"/>
    </location>
</feature>
<feature type="coiled-coil region" evidence="1">
    <location>
        <begin position="380"/>
        <end position="522"/>
    </location>
</feature>
<evidence type="ECO:0000313" key="3">
    <source>
        <dbReference type="EMBL" id="KAK8886637.1"/>
    </source>
</evidence>
<feature type="coiled-coil region" evidence="1">
    <location>
        <begin position="220"/>
        <end position="325"/>
    </location>
</feature>
<protein>
    <submittedName>
        <fullName evidence="3">Uncharacterized protein</fullName>
    </submittedName>
</protein>
<dbReference type="Gene3D" id="1.20.5.50">
    <property type="match status" value="1"/>
</dbReference>
<keyword evidence="4" id="KW-1185">Reference proteome</keyword>
<dbReference type="Gene3D" id="1.10.287.1490">
    <property type="match status" value="1"/>
</dbReference>
<keyword evidence="1" id="KW-0175">Coiled coil</keyword>
<comment type="caution">
    <text evidence="3">The sequence shown here is derived from an EMBL/GenBank/DDBJ whole genome shotgun (WGS) entry which is preliminary data.</text>
</comment>
<dbReference type="PANTHER" id="PTHR43941">
    <property type="entry name" value="STRUCTURAL MAINTENANCE OF CHROMOSOMES PROTEIN 2"/>
    <property type="match status" value="1"/>
</dbReference>
<dbReference type="Proteomes" id="UP001470230">
    <property type="component" value="Unassembled WGS sequence"/>
</dbReference>